<sequence>RDKVQGHGDFMNLTAGSIGDNEDPDSARERRRKEKENDRKRREEAEERRKREQERKNKGLTASEDKIDQLGLVNATQTSHGVRPGSASIQSDGYNKHGYDREGYDRD</sequence>
<accession>A0A8S3ZFF5</accession>
<keyword evidence="3" id="KW-1185">Reference proteome</keyword>
<dbReference type="AlphaFoldDB" id="A0A8S3ZFF5"/>
<evidence type="ECO:0000313" key="2">
    <source>
        <dbReference type="EMBL" id="CAG5125862.1"/>
    </source>
</evidence>
<name>A0A8S3ZFF5_9EUPU</name>
<feature type="region of interest" description="Disordered" evidence="1">
    <location>
        <begin position="1"/>
        <end position="107"/>
    </location>
</feature>
<protein>
    <submittedName>
        <fullName evidence="2">Uncharacterized protein</fullName>
    </submittedName>
</protein>
<comment type="caution">
    <text evidence="2">The sequence shown here is derived from an EMBL/GenBank/DDBJ whole genome shotgun (WGS) entry which is preliminary data.</text>
</comment>
<feature type="non-terminal residue" evidence="2">
    <location>
        <position position="107"/>
    </location>
</feature>
<proteinExistence type="predicted"/>
<dbReference type="EMBL" id="CAJHNH020002189">
    <property type="protein sequence ID" value="CAG5125862.1"/>
    <property type="molecule type" value="Genomic_DNA"/>
</dbReference>
<reference evidence="2" key="1">
    <citation type="submission" date="2021-04" db="EMBL/GenBank/DDBJ databases">
        <authorList>
            <consortium name="Molecular Ecology Group"/>
        </authorList>
    </citation>
    <scope>NUCLEOTIDE SEQUENCE</scope>
</reference>
<gene>
    <name evidence="2" type="ORF">CUNI_LOCUS11420</name>
</gene>
<feature type="non-terminal residue" evidence="2">
    <location>
        <position position="1"/>
    </location>
</feature>
<feature type="compositionally biased region" description="Basic and acidic residues" evidence="1">
    <location>
        <begin position="34"/>
        <end position="68"/>
    </location>
</feature>
<organism evidence="2 3">
    <name type="scientific">Candidula unifasciata</name>
    <dbReference type="NCBI Taxonomy" id="100452"/>
    <lineage>
        <taxon>Eukaryota</taxon>
        <taxon>Metazoa</taxon>
        <taxon>Spiralia</taxon>
        <taxon>Lophotrochozoa</taxon>
        <taxon>Mollusca</taxon>
        <taxon>Gastropoda</taxon>
        <taxon>Heterobranchia</taxon>
        <taxon>Euthyneura</taxon>
        <taxon>Panpulmonata</taxon>
        <taxon>Eupulmonata</taxon>
        <taxon>Stylommatophora</taxon>
        <taxon>Helicina</taxon>
        <taxon>Helicoidea</taxon>
        <taxon>Geomitridae</taxon>
        <taxon>Candidula</taxon>
    </lineage>
</organism>
<evidence type="ECO:0000313" key="3">
    <source>
        <dbReference type="Proteomes" id="UP000678393"/>
    </source>
</evidence>
<feature type="compositionally biased region" description="Basic and acidic residues" evidence="1">
    <location>
        <begin position="94"/>
        <end position="107"/>
    </location>
</feature>
<evidence type="ECO:0000256" key="1">
    <source>
        <dbReference type="SAM" id="MobiDB-lite"/>
    </source>
</evidence>
<dbReference type="Proteomes" id="UP000678393">
    <property type="component" value="Unassembled WGS sequence"/>
</dbReference>